<dbReference type="GO" id="GO:0030992">
    <property type="term" value="C:intraciliary transport particle B"/>
    <property type="evidence" value="ECO:0007669"/>
    <property type="project" value="UniProtKB-ARBA"/>
</dbReference>
<dbReference type="OrthoDB" id="275177at2759"/>
<evidence type="ECO:0000256" key="6">
    <source>
        <dbReference type="SAM" id="MobiDB-lite"/>
    </source>
</evidence>
<dbReference type="GO" id="GO:0005525">
    <property type="term" value="F:GTP binding"/>
    <property type="evidence" value="ECO:0007669"/>
    <property type="project" value="UniProtKB-KW"/>
</dbReference>
<dbReference type="Gene3D" id="3.40.50.300">
    <property type="entry name" value="P-loop containing nucleotide triphosphate hydrolases"/>
    <property type="match status" value="1"/>
</dbReference>
<keyword evidence="3" id="KW-0342">GTP-binding</keyword>
<comment type="caution">
    <text evidence="7">The sequence shown here is derived from an EMBL/GenBank/DDBJ whole genome shotgun (WGS) entry which is preliminary data.</text>
</comment>
<organism evidence="7 8">
    <name type="scientific">Chelydra serpentina</name>
    <name type="common">Snapping turtle</name>
    <name type="synonym">Testudo serpentina</name>
    <dbReference type="NCBI Taxonomy" id="8475"/>
    <lineage>
        <taxon>Eukaryota</taxon>
        <taxon>Metazoa</taxon>
        <taxon>Chordata</taxon>
        <taxon>Craniata</taxon>
        <taxon>Vertebrata</taxon>
        <taxon>Euteleostomi</taxon>
        <taxon>Archelosauria</taxon>
        <taxon>Testudinata</taxon>
        <taxon>Testudines</taxon>
        <taxon>Cryptodira</taxon>
        <taxon>Durocryptodira</taxon>
        <taxon>Americhelydia</taxon>
        <taxon>Chelydroidea</taxon>
        <taxon>Chelydridae</taxon>
        <taxon>Chelydra</taxon>
    </lineage>
</organism>
<keyword evidence="8" id="KW-1185">Reference proteome</keyword>
<dbReference type="EMBL" id="JAHGAV010000022">
    <property type="protein sequence ID" value="KAG6937675.1"/>
    <property type="molecule type" value="Genomic_DNA"/>
</dbReference>
<comment type="similarity">
    <text evidence="1">Belongs to the small GTPase superfamily. Rab family.</text>
</comment>
<evidence type="ECO:0000256" key="4">
    <source>
        <dbReference type="ARBA" id="ARBA00040799"/>
    </source>
</evidence>
<dbReference type="Proteomes" id="UP000765507">
    <property type="component" value="Unassembled WGS sequence"/>
</dbReference>
<protein>
    <recommendedName>
        <fullName evidence="4">Intraflagellar transport protein 22 homolog</fullName>
    </recommendedName>
    <alternativeName>
        <fullName evidence="5">Rab-like protein 5</fullName>
    </alternativeName>
</protein>
<sequence>GSSLQHVTTVGPRSAPIAGRLPCAVDNDAALLGRRPAAAPFGSGGQESPGRRGPSQAGGGARGMLKAKILFVGPSESGKSVLANFLSESTEGISSYVPTQGVRILEYEKPNMNGNSKGAGCRFELWDCGGDQKFETCWPALMKDSHGVVIVFNPELPSHLKEIEMWYSCFVQQQQLLDSQCLLIAHHKPGNAGDTENLSLASPLNKLKLIHSSLEEDPEDVRMEFVKYFKSIINLLNESRDREEMSIIT</sequence>
<evidence type="ECO:0000256" key="1">
    <source>
        <dbReference type="ARBA" id="ARBA00006270"/>
    </source>
</evidence>
<accession>A0A8T1TA53</accession>
<dbReference type="FunFam" id="3.40.50.300:FF:001100">
    <property type="entry name" value="intraflagellar transport protein 22 homolog"/>
    <property type="match status" value="1"/>
</dbReference>
<evidence type="ECO:0000256" key="3">
    <source>
        <dbReference type="ARBA" id="ARBA00023134"/>
    </source>
</evidence>
<reference evidence="7 8" key="1">
    <citation type="journal article" date="2020" name="G3 (Bethesda)">
        <title>Draft Genome of the Common Snapping Turtle, Chelydra serpentina, a Model for Phenotypic Plasticity in Reptiles.</title>
        <authorList>
            <person name="Das D."/>
            <person name="Singh S.K."/>
            <person name="Bierstedt J."/>
            <person name="Erickson A."/>
            <person name="Galli G.L.J."/>
            <person name="Crossley D.A. 2nd"/>
            <person name="Rhen T."/>
        </authorList>
    </citation>
    <scope>NUCLEOTIDE SEQUENCE [LARGE SCALE GENOMIC DNA]</scope>
    <source>
        <strain evidence="7">KW</strain>
    </source>
</reference>
<feature type="non-terminal residue" evidence="7">
    <location>
        <position position="1"/>
    </location>
</feature>
<dbReference type="GO" id="GO:0005929">
    <property type="term" value="C:cilium"/>
    <property type="evidence" value="ECO:0007669"/>
    <property type="project" value="UniProtKB-ARBA"/>
</dbReference>
<evidence type="ECO:0000256" key="2">
    <source>
        <dbReference type="ARBA" id="ARBA00022741"/>
    </source>
</evidence>
<proteinExistence type="inferred from homology"/>
<evidence type="ECO:0000256" key="5">
    <source>
        <dbReference type="ARBA" id="ARBA00041562"/>
    </source>
</evidence>
<dbReference type="PANTHER" id="PTHR24073">
    <property type="entry name" value="DRAB5-RELATED"/>
    <property type="match status" value="1"/>
</dbReference>
<evidence type="ECO:0000313" key="7">
    <source>
        <dbReference type="EMBL" id="KAG6937675.1"/>
    </source>
</evidence>
<gene>
    <name evidence="7" type="primary">IFT22</name>
    <name evidence="7" type="ORF">G0U57_008663</name>
</gene>
<keyword evidence="2" id="KW-0547">Nucleotide-binding</keyword>
<feature type="region of interest" description="Disordered" evidence="6">
    <location>
        <begin position="35"/>
        <end position="60"/>
    </location>
</feature>
<dbReference type="SUPFAM" id="SSF52540">
    <property type="entry name" value="P-loop containing nucleoside triphosphate hydrolases"/>
    <property type="match status" value="1"/>
</dbReference>
<dbReference type="InterPro" id="IPR027417">
    <property type="entry name" value="P-loop_NTPase"/>
</dbReference>
<evidence type="ECO:0000313" key="8">
    <source>
        <dbReference type="Proteomes" id="UP000765507"/>
    </source>
</evidence>
<dbReference type="Pfam" id="PF08477">
    <property type="entry name" value="Roc"/>
    <property type="match status" value="1"/>
</dbReference>
<name>A0A8T1TA53_CHESE</name>
<dbReference type="AlphaFoldDB" id="A0A8T1TA53"/>